<dbReference type="PROSITE" id="PS50283">
    <property type="entry name" value="NA_SOLUT_SYMP_3"/>
    <property type="match status" value="1"/>
</dbReference>
<feature type="transmembrane region" description="Helical" evidence="12">
    <location>
        <begin position="232"/>
        <end position="250"/>
    </location>
</feature>
<dbReference type="CDD" id="cd10326">
    <property type="entry name" value="SLC5sbd_NIS-like"/>
    <property type="match status" value="1"/>
</dbReference>
<dbReference type="PANTHER" id="PTHR42985">
    <property type="entry name" value="SODIUM-COUPLED MONOCARBOXYLATE TRANSPORTER"/>
    <property type="match status" value="1"/>
</dbReference>
<evidence type="ECO:0000256" key="8">
    <source>
        <dbReference type="ARBA" id="ARBA00023065"/>
    </source>
</evidence>
<feature type="transmembrane region" description="Helical" evidence="12">
    <location>
        <begin position="271"/>
        <end position="296"/>
    </location>
</feature>
<dbReference type="EMBL" id="JANCMU010000006">
    <property type="protein sequence ID" value="MDG4946771.1"/>
    <property type="molecule type" value="Genomic_DNA"/>
</dbReference>
<keyword evidence="3" id="KW-0813">Transport</keyword>
<evidence type="ECO:0000256" key="10">
    <source>
        <dbReference type="ARBA" id="ARBA00023201"/>
    </source>
</evidence>
<keyword evidence="8" id="KW-0406">Ion transport</keyword>
<evidence type="ECO:0000256" key="7">
    <source>
        <dbReference type="ARBA" id="ARBA00023053"/>
    </source>
</evidence>
<dbReference type="Proteomes" id="UP001152599">
    <property type="component" value="Unassembled WGS sequence"/>
</dbReference>
<dbReference type="GO" id="GO:0015293">
    <property type="term" value="F:symporter activity"/>
    <property type="evidence" value="ECO:0007669"/>
    <property type="project" value="TreeGrafter"/>
</dbReference>
<keyword evidence="7" id="KW-0915">Sodium</keyword>
<name>A0A9X4RVK1_9FLAO</name>
<feature type="transmembrane region" description="Helical" evidence="12">
    <location>
        <begin position="45"/>
        <end position="67"/>
    </location>
</feature>
<keyword evidence="4" id="KW-1003">Cell membrane</keyword>
<feature type="transmembrane region" description="Helical" evidence="12">
    <location>
        <begin position="437"/>
        <end position="457"/>
    </location>
</feature>
<dbReference type="InterPro" id="IPR051163">
    <property type="entry name" value="Sodium:Solute_Symporter_SSF"/>
</dbReference>
<dbReference type="InterPro" id="IPR001734">
    <property type="entry name" value="Na/solute_symporter"/>
</dbReference>
<evidence type="ECO:0000256" key="3">
    <source>
        <dbReference type="ARBA" id="ARBA00022448"/>
    </source>
</evidence>
<evidence type="ECO:0000256" key="2">
    <source>
        <dbReference type="ARBA" id="ARBA00006434"/>
    </source>
</evidence>
<comment type="similarity">
    <text evidence="2 11">Belongs to the sodium:solute symporter (SSF) (TC 2.A.21) family.</text>
</comment>
<dbReference type="PANTHER" id="PTHR42985:SF47">
    <property type="entry name" value="INTEGRAL MEMBRANE TRANSPORT PROTEIN"/>
    <property type="match status" value="1"/>
</dbReference>
<gene>
    <name evidence="13" type="ORF">NMK71_10105</name>
</gene>
<sequence>MLTPTSIALLIAGYFCVLLIIAYLTGRKSDKASFFTGNNQSPWLVVSYGMIGAALSAVTFVSIPGSVQTKGFFAAQFFVGNMVGYLFITFVLIPLYYKLKLVSIYSYLENRFGWFSYKTGSFFFLVSQSFGAGLRMLLAIKILQVLFDLDNSHMWWLAVLFLVLIFLYTFKAGIKTIVWTDLLQTTFLLLAALSIVWVIFSKMQLGFGEIVDLGTEKGYWKWYDGDVKSGTYFWKQFISGILIAMAMMGLDQNMMQKSLTCKNVREAQKNTFVFSFSVGIAQILFLFLGMMLFLFADVNSIELPTKTFEQNGEMVTAIATDKVLPYLTLNHFGIFASIMFVLGTAAAAFSSVDSALTALTTSFCYDFLGIEKRKNPTQLKTITHIGFSLVMLLIILAFQNSGDNVFDLIFGLAGYTYSPLLGLFLLGIFTKVKLNDWSVPVACLATPVIAYFMNNYLNATYGFNIGFLTIFTGAVITIILLLLFKFIPFKVER</sequence>
<dbReference type="GO" id="GO:0006814">
    <property type="term" value="P:sodium ion transport"/>
    <property type="evidence" value="ECO:0007669"/>
    <property type="project" value="UniProtKB-KW"/>
</dbReference>
<dbReference type="RefSeq" id="WP_304421096.1">
    <property type="nucleotide sequence ID" value="NZ_JANCMU010000006.1"/>
</dbReference>
<evidence type="ECO:0000256" key="11">
    <source>
        <dbReference type="RuleBase" id="RU362091"/>
    </source>
</evidence>
<comment type="caution">
    <text evidence="13">The sequence shown here is derived from an EMBL/GenBank/DDBJ whole genome shotgun (WGS) entry which is preliminary data.</text>
</comment>
<proteinExistence type="inferred from homology"/>
<feature type="transmembrane region" description="Helical" evidence="12">
    <location>
        <begin position="332"/>
        <end position="352"/>
    </location>
</feature>
<dbReference type="AlphaFoldDB" id="A0A9X4RVK1"/>
<evidence type="ECO:0000256" key="1">
    <source>
        <dbReference type="ARBA" id="ARBA00004651"/>
    </source>
</evidence>
<dbReference type="InterPro" id="IPR038377">
    <property type="entry name" value="Na/Glc_symporter_sf"/>
</dbReference>
<feature type="transmembrane region" description="Helical" evidence="12">
    <location>
        <begin position="382"/>
        <end position="402"/>
    </location>
</feature>
<evidence type="ECO:0000256" key="12">
    <source>
        <dbReference type="SAM" id="Phobius"/>
    </source>
</evidence>
<evidence type="ECO:0000256" key="9">
    <source>
        <dbReference type="ARBA" id="ARBA00023136"/>
    </source>
</evidence>
<keyword evidence="6 12" id="KW-1133">Transmembrane helix</keyword>
<protein>
    <submittedName>
        <fullName evidence="13">Sodium:solute symporter</fullName>
    </submittedName>
</protein>
<keyword evidence="14" id="KW-1185">Reference proteome</keyword>
<feature type="transmembrane region" description="Helical" evidence="12">
    <location>
        <begin position="182"/>
        <end position="200"/>
    </location>
</feature>
<feature type="transmembrane region" description="Helical" evidence="12">
    <location>
        <begin position="153"/>
        <end position="170"/>
    </location>
</feature>
<reference evidence="13" key="1">
    <citation type="submission" date="2022-07" db="EMBL/GenBank/DDBJ databases">
        <title>Description and genome-wide analysis of Profundicola chukchiensis gen. nov., sp. nov., marine bacteria isolated from bottom sediments of the Chukchi Sea.</title>
        <authorList>
            <person name="Romanenko L."/>
            <person name="Otstavnykh N."/>
            <person name="Kurilenko V."/>
            <person name="Eremeev V."/>
            <person name="Velansky P."/>
            <person name="Mikhailov V."/>
            <person name="Isaeva M."/>
        </authorList>
    </citation>
    <scope>NUCLEOTIDE SEQUENCE</scope>
    <source>
        <strain evidence="13">KMM 9713</strain>
    </source>
</reference>
<dbReference type="Gene3D" id="1.20.1730.10">
    <property type="entry name" value="Sodium/glucose cotransporter"/>
    <property type="match status" value="1"/>
</dbReference>
<keyword evidence="9 12" id="KW-0472">Membrane</keyword>
<evidence type="ECO:0000313" key="13">
    <source>
        <dbReference type="EMBL" id="MDG4946771.1"/>
    </source>
</evidence>
<feature type="transmembrane region" description="Helical" evidence="12">
    <location>
        <begin position="6"/>
        <end position="24"/>
    </location>
</feature>
<keyword evidence="5 12" id="KW-0812">Transmembrane</keyword>
<evidence type="ECO:0000313" key="14">
    <source>
        <dbReference type="Proteomes" id="UP001152599"/>
    </source>
</evidence>
<feature type="transmembrane region" description="Helical" evidence="12">
    <location>
        <begin position="408"/>
        <end position="430"/>
    </location>
</feature>
<dbReference type="GO" id="GO:0005886">
    <property type="term" value="C:plasma membrane"/>
    <property type="evidence" value="ECO:0007669"/>
    <property type="project" value="UniProtKB-SubCell"/>
</dbReference>
<accession>A0A9X4RVK1</accession>
<dbReference type="Pfam" id="PF00474">
    <property type="entry name" value="SSF"/>
    <property type="match status" value="1"/>
</dbReference>
<keyword evidence="10" id="KW-0739">Sodium transport</keyword>
<evidence type="ECO:0000256" key="5">
    <source>
        <dbReference type="ARBA" id="ARBA00022692"/>
    </source>
</evidence>
<evidence type="ECO:0000256" key="4">
    <source>
        <dbReference type="ARBA" id="ARBA00022475"/>
    </source>
</evidence>
<comment type="subcellular location">
    <subcellularLocation>
        <location evidence="1">Cell membrane</location>
        <topology evidence="1">Multi-pass membrane protein</topology>
    </subcellularLocation>
</comment>
<evidence type="ECO:0000256" key="6">
    <source>
        <dbReference type="ARBA" id="ARBA00022989"/>
    </source>
</evidence>
<organism evidence="13 14">
    <name type="scientific">Profundicola chukchiensis</name>
    <dbReference type="NCBI Taxonomy" id="2961959"/>
    <lineage>
        <taxon>Bacteria</taxon>
        <taxon>Pseudomonadati</taxon>
        <taxon>Bacteroidota</taxon>
        <taxon>Flavobacteriia</taxon>
        <taxon>Flavobacteriales</taxon>
        <taxon>Weeksellaceae</taxon>
        <taxon>Profundicola</taxon>
    </lineage>
</organism>
<feature type="transmembrane region" description="Helical" evidence="12">
    <location>
        <begin position="120"/>
        <end position="147"/>
    </location>
</feature>
<feature type="transmembrane region" description="Helical" evidence="12">
    <location>
        <begin position="463"/>
        <end position="484"/>
    </location>
</feature>
<feature type="transmembrane region" description="Helical" evidence="12">
    <location>
        <begin position="73"/>
        <end position="99"/>
    </location>
</feature>